<accession>A0A0C9T3I1</accession>
<feature type="region of interest" description="Disordered" evidence="1">
    <location>
        <begin position="18"/>
        <end position="66"/>
    </location>
</feature>
<name>A0A0C9T3I1_SPHS4</name>
<dbReference type="Proteomes" id="UP000054279">
    <property type="component" value="Unassembled WGS sequence"/>
</dbReference>
<dbReference type="EMBL" id="KN837680">
    <property type="protein sequence ID" value="KIJ23428.1"/>
    <property type="molecule type" value="Genomic_DNA"/>
</dbReference>
<gene>
    <name evidence="2" type="ORF">M422DRAFT_275991</name>
</gene>
<keyword evidence="3" id="KW-1185">Reference proteome</keyword>
<dbReference type="HOGENOM" id="CLU_2832849_0_0_1"/>
<organism evidence="2 3">
    <name type="scientific">Sphaerobolus stellatus (strain SS14)</name>
    <dbReference type="NCBI Taxonomy" id="990650"/>
    <lineage>
        <taxon>Eukaryota</taxon>
        <taxon>Fungi</taxon>
        <taxon>Dikarya</taxon>
        <taxon>Basidiomycota</taxon>
        <taxon>Agaricomycotina</taxon>
        <taxon>Agaricomycetes</taxon>
        <taxon>Phallomycetidae</taxon>
        <taxon>Geastrales</taxon>
        <taxon>Sphaerobolaceae</taxon>
        <taxon>Sphaerobolus</taxon>
    </lineage>
</organism>
<dbReference type="AlphaFoldDB" id="A0A0C9T3I1"/>
<proteinExistence type="predicted"/>
<protein>
    <submittedName>
        <fullName evidence="2">Uncharacterized protein</fullName>
    </submittedName>
</protein>
<evidence type="ECO:0000256" key="1">
    <source>
        <dbReference type="SAM" id="MobiDB-lite"/>
    </source>
</evidence>
<reference evidence="2 3" key="1">
    <citation type="submission" date="2014-06" db="EMBL/GenBank/DDBJ databases">
        <title>Evolutionary Origins and Diversification of the Mycorrhizal Mutualists.</title>
        <authorList>
            <consortium name="DOE Joint Genome Institute"/>
            <consortium name="Mycorrhizal Genomics Consortium"/>
            <person name="Kohler A."/>
            <person name="Kuo A."/>
            <person name="Nagy L.G."/>
            <person name="Floudas D."/>
            <person name="Copeland A."/>
            <person name="Barry K.W."/>
            <person name="Cichocki N."/>
            <person name="Veneault-Fourrey C."/>
            <person name="LaButti K."/>
            <person name="Lindquist E.A."/>
            <person name="Lipzen A."/>
            <person name="Lundell T."/>
            <person name="Morin E."/>
            <person name="Murat C."/>
            <person name="Riley R."/>
            <person name="Ohm R."/>
            <person name="Sun H."/>
            <person name="Tunlid A."/>
            <person name="Henrissat B."/>
            <person name="Grigoriev I.V."/>
            <person name="Hibbett D.S."/>
            <person name="Martin F."/>
        </authorList>
    </citation>
    <scope>NUCLEOTIDE SEQUENCE [LARGE SCALE GENOMIC DNA]</scope>
    <source>
        <strain evidence="2 3">SS14</strain>
    </source>
</reference>
<evidence type="ECO:0000313" key="3">
    <source>
        <dbReference type="Proteomes" id="UP000054279"/>
    </source>
</evidence>
<evidence type="ECO:0000313" key="2">
    <source>
        <dbReference type="EMBL" id="KIJ23428.1"/>
    </source>
</evidence>
<sequence>MGASLAYFMKVIGATTGDRAARKSSCLARRTNHPPNLTPRHRNQSRAGSPHGRDEMENAKTTTMLS</sequence>